<dbReference type="OrthoDB" id="539398at2759"/>
<reference evidence="1" key="1">
    <citation type="submission" date="2020-12" db="EMBL/GenBank/DDBJ databases">
        <title>Metabolic potential, ecology and presence of endohyphal bacteria is reflected in genomic diversity of Mucoromycotina.</title>
        <authorList>
            <person name="Muszewska A."/>
            <person name="Okrasinska A."/>
            <person name="Steczkiewicz K."/>
            <person name="Drgas O."/>
            <person name="Orlowska M."/>
            <person name="Perlinska-Lenart U."/>
            <person name="Aleksandrzak-Piekarczyk T."/>
            <person name="Szatraj K."/>
            <person name="Zielenkiewicz U."/>
            <person name="Pilsyk S."/>
            <person name="Malc E."/>
            <person name="Mieczkowski P."/>
            <person name="Kruszewska J.S."/>
            <person name="Biernat P."/>
            <person name="Pawlowska J."/>
        </authorList>
    </citation>
    <scope>NUCLEOTIDE SEQUENCE</scope>
    <source>
        <strain evidence="1">WA0000067209</strain>
    </source>
</reference>
<dbReference type="Gene3D" id="2.30.110.10">
    <property type="entry name" value="Electron Transport, Fmn-binding Protein, Chain A"/>
    <property type="match status" value="1"/>
</dbReference>
<proteinExistence type="predicted"/>
<dbReference type="AlphaFoldDB" id="A0A8H7Q6U3"/>
<evidence type="ECO:0000313" key="1">
    <source>
        <dbReference type="EMBL" id="KAG2185806.1"/>
    </source>
</evidence>
<dbReference type="Proteomes" id="UP000654370">
    <property type="component" value="Unassembled WGS sequence"/>
</dbReference>
<evidence type="ECO:0008006" key="3">
    <source>
        <dbReference type="Google" id="ProtNLM"/>
    </source>
</evidence>
<dbReference type="SUPFAM" id="SSF50475">
    <property type="entry name" value="FMN-binding split barrel"/>
    <property type="match status" value="1"/>
</dbReference>
<dbReference type="InterPro" id="IPR012349">
    <property type="entry name" value="Split_barrel_FMN-bd"/>
</dbReference>
<evidence type="ECO:0000313" key="2">
    <source>
        <dbReference type="Proteomes" id="UP000654370"/>
    </source>
</evidence>
<organism evidence="1 2">
    <name type="scientific">Mortierella isabellina</name>
    <name type="common">Filamentous fungus</name>
    <name type="synonym">Umbelopsis isabellina</name>
    <dbReference type="NCBI Taxonomy" id="91625"/>
    <lineage>
        <taxon>Eukaryota</taxon>
        <taxon>Fungi</taxon>
        <taxon>Fungi incertae sedis</taxon>
        <taxon>Mucoromycota</taxon>
        <taxon>Mucoromycotina</taxon>
        <taxon>Umbelopsidomycetes</taxon>
        <taxon>Umbelopsidales</taxon>
        <taxon>Umbelopsidaceae</taxon>
        <taxon>Umbelopsis</taxon>
    </lineage>
</organism>
<accession>A0A8H7Q6U3</accession>
<dbReference type="EMBL" id="JAEPQZ010000001">
    <property type="protein sequence ID" value="KAG2185806.1"/>
    <property type="molecule type" value="Genomic_DNA"/>
</dbReference>
<comment type="caution">
    <text evidence="1">The sequence shown here is derived from an EMBL/GenBank/DDBJ whole genome shotgun (WGS) entry which is preliminary data.</text>
</comment>
<dbReference type="PANTHER" id="PTHR39336:SF1">
    <property type="entry name" value="PYRIDOXAMINE PHOSPHATE OXIDASE FAMILY PROTEIN (AFU_ORTHOLOGUE AFUA_6G11440)"/>
    <property type="match status" value="1"/>
</dbReference>
<gene>
    <name evidence="1" type="ORF">INT43_002243</name>
</gene>
<sequence length="228" mass="25420">MPTFRPELNDEDQKWIKQQQLFFVASAPLTSSGRVNMSPKGYDSFRILSPKKVAYLDISGSGIETITHLNENGRLTFMFCAFEGAPKILRLWCKGSVHPNGSKKYQTLLPELFPDFADQGGVRSIIVGDILEISLSCGFGVPLYEFKEKRQVLLNYWGKKKPEQITEYWAEKNATSIDGIPSQLSQSTKSWLQTKLHIWRDSVGPLSMGLIAGSVITVAVMKSGAVSK</sequence>
<name>A0A8H7Q6U3_MORIS</name>
<protein>
    <recommendedName>
        <fullName evidence="3">Pyridoxamine 5'-phosphate oxidase putative domain-containing protein</fullName>
    </recommendedName>
</protein>
<keyword evidence="2" id="KW-1185">Reference proteome</keyword>
<dbReference type="PANTHER" id="PTHR39336">
    <property type="entry name" value="PYRIDOXAMINE PHOSPHATE OXIDASE FAMILY PROTEIN (AFU_ORTHOLOGUE AFUA_6G11440)"/>
    <property type="match status" value="1"/>
</dbReference>